<evidence type="ECO:0000256" key="1">
    <source>
        <dbReference type="SAM" id="MobiDB-lite"/>
    </source>
</evidence>
<dbReference type="AlphaFoldDB" id="A0A9N7UUB1"/>
<dbReference type="Proteomes" id="UP001153269">
    <property type="component" value="Unassembled WGS sequence"/>
</dbReference>
<feature type="compositionally biased region" description="Basic and acidic residues" evidence="1">
    <location>
        <begin position="51"/>
        <end position="65"/>
    </location>
</feature>
<accession>A0A9N7UUB1</accession>
<dbReference type="EMBL" id="CADEAL010001902">
    <property type="protein sequence ID" value="CAB1436545.1"/>
    <property type="molecule type" value="Genomic_DNA"/>
</dbReference>
<organism evidence="2 3">
    <name type="scientific">Pleuronectes platessa</name>
    <name type="common">European plaice</name>
    <dbReference type="NCBI Taxonomy" id="8262"/>
    <lineage>
        <taxon>Eukaryota</taxon>
        <taxon>Metazoa</taxon>
        <taxon>Chordata</taxon>
        <taxon>Craniata</taxon>
        <taxon>Vertebrata</taxon>
        <taxon>Euteleostomi</taxon>
        <taxon>Actinopterygii</taxon>
        <taxon>Neopterygii</taxon>
        <taxon>Teleostei</taxon>
        <taxon>Neoteleostei</taxon>
        <taxon>Acanthomorphata</taxon>
        <taxon>Carangaria</taxon>
        <taxon>Pleuronectiformes</taxon>
        <taxon>Pleuronectoidei</taxon>
        <taxon>Pleuronectidae</taxon>
        <taxon>Pleuronectes</taxon>
    </lineage>
</organism>
<gene>
    <name evidence="2" type="ORF">PLEPLA_LOCUS24578</name>
</gene>
<proteinExistence type="predicted"/>
<name>A0A9N7UUB1_PLEPL</name>
<protein>
    <submittedName>
        <fullName evidence="2">Uncharacterized protein</fullName>
    </submittedName>
</protein>
<evidence type="ECO:0000313" key="2">
    <source>
        <dbReference type="EMBL" id="CAB1436545.1"/>
    </source>
</evidence>
<comment type="caution">
    <text evidence="2">The sequence shown here is derived from an EMBL/GenBank/DDBJ whole genome shotgun (WGS) entry which is preliminary data.</text>
</comment>
<feature type="compositionally biased region" description="Basic residues" evidence="1">
    <location>
        <begin position="66"/>
        <end position="83"/>
    </location>
</feature>
<feature type="region of interest" description="Disordered" evidence="1">
    <location>
        <begin position="35"/>
        <end position="94"/>
    </location>
</feature>
<reference evidence="2" key="1">
    <citation type="submission" date="2020-03" db="EMBL/GenBank/DDBJ databases">
        <authorList>
            <person name="Weist P."/>
        </authorList>
    </citation>
    <scope>NUCLEOTIDE SEQUENCE</scope>
</reference>
<keyword evidence="3" id="KW-1185">Reference proteome</keyword>
<evidence type="ECO:0000313" key="3">
    <source>
        <dbReference type="Proteomes" id="UP001153269"/>
    </source>
</evidence>
<sequence>MWASATSLSSHHHHHHHQVSCVVFMELHSDVHRTVTVQEDLHRPPAQGHMDQNKTEGELLLDKEKQKKKKKKKRRRRRRRQQKRAVASEPQTSN</sequence>